<dbReference type="GO" id="GO:0005634">
    <property type="term" value="C:nucleus"/>
    <property type="evidence" value="ECO:0007669"/>
    <property type="project" value="UniProtKB-SubCell"/>
</dbReference>
<evidence type="ECO:0000256" key="1">
    <source>
        <dbReference type="ARBA" id="ARBA00004123"/>
    </source>
</evidence>
<dbReference type="AlphaFoldDB" id="A0A3M7P1D8"/>
<dbReference type="InterPro" id="IPR012337">
    <property type="entry name" value="RNaseH-like_sf"/>
</dbReference>
<gene>
    <name evidence="9" type="ORF">BpHYR1_052023</name>
</gene>
<keyword evidence="10" id="KW-1185">Reference proteome</keyword>
<dbReference type="InterPro" id="IPR034922">
    <property type="entry name" value="REX1-like_exo"/>
</dbReference>
<evidence type="ECO:0000256" key="2">
    <source>
        <dbReference type="ARBA" id="ARBA00006357"/>
    </source>
</evidence>
<keyword evidence="5 9" id="KW-0269">Exonuclease</keyword>
<feature type="region of interest" description="Disordered" evidence="7">
    <location>
        <begin position="127"/>
        <end position="182"/>
    </location>
</feature>
<feature type="compositionally biased region" description="Basic and acidic residues" evidence="7">
    <location>
        <begin position="147"/>
        <end position="182"/>
    </location>
</feature>
<comment type="caution">
    <text evidence="9">The sequence shown here is derived from an EMBL/GenBank/DDBJ whole genome shotgun (WGS) entry which is preliminary data.</text>
</comment>
<feature type="region of interest" description="Disordered" evidence="7">
    <location>
        <begin position="210"/>
        <end position="242"/>
    </location>
</feature>
<keyword evidence="4" id="KW-0378">Hydrolase</keyword>
<reference evidence="9 10" key="1">
    <citation type="journal article" date="2018" name="Sci. Rep.">
        <title>Genomic signatures of local adaptation to the degree of environmental predictability in rotifers.</title>
        <authorList>
            <person name="Franch-Gras L."/>
            <person name="Hahn C."/>
            <person name="Garcia-Roger E.M."/>
            <person name="Carmona M.J."/>
            <person name="Serra M."/>
            <person name="Gomez A."/>
        </authorList>
    </citation>
    <scope>NUCLEOTIDE SEQUENCE [LARGE SCALE GENOMIC DNA]</scope>
    <source>
        <strain evidence="9">HYR1</strain>
    </source>
</reference>
<protein>
    <submittedName>
        <fullName evidence="9">RNA exonuclease 1-like protein</fullName>
    </submittedName>
</protein>
<evidence type="ECO:0000313" key="10">
    <source>
        <dbReference type="Proteomes" id="UP000276133"/>
    </source>
</evidence>
<organism evidence="9 10">
    <name type="scientific">Brachionus plicatilis</name>
    <name type="common">Marine rotifer</name>
    <name type="synonym">Brachionus muelleri</name>
    <dbReference type="NCBI Taxonomy" id="10195"/>
    <lineage>
        <taxon>Eukaryota</taxon>
        <taxon>Metazoa</taxon>
        <taxon>Spiralia</taxon>
        <taxon>Gnathifera</taxon>
        <taxon>Rotifera</taxon>
        <taxon>Eurotatoria</taxon>
        <taxon>Monogononta</taxon>
        <taxon>Pseudotrocha</taxon>
        <taxon>Ploima</taxon>
        <taxon>Brachionidae</taxon>
        <taxon>Brachionus</taxon>
    </lineage>
</organism>
<dbReference type="InterPro" id="IPR031736">
    <property type="entry name" value="REXO1-like_dom"/>
</dbReference>
<dbReference type="GO" id="GO:0004527">
    <property type="term" value="F:exonuclease activity"/>
    <property type="evidence" value="ECO:0007669"/>
    <property type="project" value="UniProtKB-KW"/>
</dbReference>
<dbReference type="PANTHER" id="PTHR12801:SF115">
    <property type="entry name" value="FI18136P1-RELATED"/>
    <property type="match status" value="1"/>
</dbReference>
<dbReference type="Pfam" id="PF15870">
    <property type="entry name" value="EloA-BP1"/>
    <property type="match status" value="1"/>
</dbReference>
<feature type="domain" description="Exonuclease" evidence="8">
    <location>
        <begin position="549"/>
        <end position="708"/>
    </location>
</feature>
<proteinExistence type="inferred from homology"/>
<dbReference type="SMART" id="SM00479">
    <property type="entry name" value="EXOIII"/>
    <property type="match status" value="1"/>
</dbReference>
<dbReference type="InterPro" id="IPR036397">
    <property type="entry name" value="RNaseH_sf"/>
</dbReference>
<dbReference type="CDD" id="cd06145">
    <property type="entry name" value="REX1_like"/>
    <property type="match status" value="1"/>
</dbReference>
<comment type="similarity">
    <text evidence="2">Belongs to the REXO1/REXO3 family.</text>
</comment>
<evidence type="ECO:0000256" key="7">
    <source>
        <dbReference type="SAM" id="MobiDB-lite"/>
    </source>
</evidence>
<dbReference type="InterPro" id="IPR047021">
    <property type="entry name" value="REXO1/3/4-like"/>
</dbReference>
<accession>A0A3M7P1D8</accession>
<comment type="subcellular location">
    <subcellularLocation>
        <location evidence="1">Nucleus</location>
    </subcellularLocation>
</comment>
<evidence type="ECO:0000259" key="8">
    <source>
        <dbReference type="SMART" id="SM00479"/>
    </source>
</evidence>
<dbReference type="FunFam" id="3.30.420.10:FF:000019">
    <property type="entry name" value="RNA exonuclease NEF-sp"/>
    <property type="match status" value="1"/>
</dbReference>
<dbReference type="SUPFAM" id="SSF53098">
    <property type="entry name" value="Ribonuclease H-like"/>
    <property type="match status" value="1"/>
</dbReference>
<dbReference type="GO" id="GO:0003676">
    <property type="term" value="F:nucleic acid binding"/>
    <property type="evidence" value="ECO:0007669"/>
    <property type="project" value="InterPro"/>
</dbReference>
<dbReference type="Gene3D" id="3.30.420.10">
    <property type="entry name" value="Ribonuclease H-like superfamily/Ribonuclease H"/>
    <property type="match status" value="1"/>
</dbReference>
<evidence type="ECO:0000313" key="9">
    <source>
        <dbReference type="EMBL" id="RMZ92893.1"/>
    </source>
</evidence>
<sequence length="790" mass="88669">MFETQSLFKAIDCPYLNSSCERIFCPFRHSVQRDPNPAPSTSQAEQSIDSKSTKELPNALENLSNALQTIQDLINIKKDEISSEPENFNSTIVNQLNNLSNVILSTSNDAKKSSLSGSALSAHLKKQQAAAPVYNPTPLNELKKHRQQELSENDKISNKRKDQSDEADTTKKLKKDDKSPAKIQETKKCDLVTFSKLSLSQQVLKRYEMMNKPPPTLAGINQSKLKKKPDGPSDGKKPADSNVPQLILDTASNANMKVPFVIRQKYLKIIFDNCKLIYQPIELACQKAAQNEKSIYDRSKNKQIYVNLTAVLIRQLRTEQGQLQKNCSLNATTSKASANTKPHDKPTYSHEALLNGPKINKISYSINKTKNIQYQDLSATQLYQMFYQYILTDKQLDENSFPKWIESEQATKKSLAFIPNFNSSAKNSTEKQLSKSGGPESAELKLVTKTCKRCTRNFYLNSHDLSYYKGNSECIFHWGKLRNVRVNKSIEQKFSCCSEGANSHGCEEGKHVHDGDYDGHGKGTDLSGFVETQSPKSPLELLNSKSSRNIFALDCEMCYTTRGLELTRVSVVDLNCKTVYESLVKPDTQILDYNTRWSGLTESSLKNCHKNLQQVQSELLRLVNKDTILIGHSLDSDFKALKLVHKTVIDTSVVFPHKLGAPYKRALRNLMFEFLQRTIQEDSDGHDSHEDATSCIHLMIWKINEDLKSNKKQPDFLKQNQASVPSQSGYGSSALKSPGKLSQSEALLLSQVKTKIADGQYVRQSQTAYTQMAAMVSSKTPPSVKINSNS</sequence>
<dbReference type="OrthoDB" id="206335at2759"/>
<dbReference type="PANTHER" id="PTHR12801">
    <property type="entry name" value="RNA EXONUCLEASE REXO1 / RECO3 FAMILY MEMBER-RELATED"/>
    <property type="match status" value="1"/>
</dbReference>
<keyword evidence="6" id="KW-0539">Nucleus</keyword>
<dbReference type="Proteomes" id="UP000276133">
    <property type="component" value="Unassembled WGS sequence"/>
</dbReference>
<evidence type="ECO:0000256" key="5">
    <source>
        <dbReference type="ARBA" id="ARBA00022839"/>
    </source>
</evidence>
<feature type="compositionally biased region" description="Basic and acidic residues" evidence="7">
    <location>
        <begin position="228"/>
        <end position="239"/>
    </location>
</feature>
<feature type="compositionally biased region" description="Polar residues" evidence="7">
    <location>
        <begin position="39"/>
        <end position="50"/>
    </location>
</feature>
<keyword evidence="3" id="KW-0540">Nuclease</keyword>
<name>A0A3M7P1D8_BRAPC</name>
<evidence type="ECO:0000256" key="3">
    <source>
        <dbReference type="ARBA" id="ARBA00022722"/>
    </source>
</evidence>
<feature type="region of interest" description="Disordered" evidence="7">
    <location>
        <begin position="32"/>
        <end position="53"/>
    </location>
</feature>
<dbReference type="InterPro" id="IPR013520">
    <property type="entry name" value="Ribonucl_H"/>
</dbReference>
<dbReference type="EMBL" id="REGN01014218">
    <property type="protein sequence ID" value="RMZ92893.1"/>
    <property type="molecule type" value="Genomic_DNA"/>
</dbReference>
<evidence type="ECO:0000256" key="4">
    <source>
        <dbReference type="ARBA" id="ARBA00022801"/>
    </source>
</evidence>
<dbReference type="STRING" id="10195.A0A3M7P1D8"/>
<evidence type="ECO:0000256" key="6">
    <source>
        <dbReference type="ARBA" id="ARBA00023242"/>
    </source>
</evidence>